<dbReference type="PANTHER" id="PTHR47331">
    <property type="entry name" value="PHD-TYPE DOMAIN-CONTAINING PROTEIN"/>
    <property type="match status" value="1"/>
</dbReference>
<comment type="caution">
    <text evidence="2">The sequence shown here is derived from an EMBL/GenBank/DDBJ whole genome shotgun (WGS) entry which is preliminary data.</text>
</comment>
<reference evidence="2" key="1">
    <citation type="submission" date="2022-03" db="EMBL/GenBank/DDBJ databases">
        <authorList>
            <person name="Tunstrom K."/>
        </authorList>
    </citation>
    <scope>NUCLEOTIDE SEQUENCE</scope>
</reference>
<dbReference type="Pfam" id="PF17921">
    <property type="entry name" value="Integrase_H2C2"/>
    <property type="match status" value="1"/>
</dbReference>
<accession>A0AAU9TYX4</accession>
<sequence length="305" mass="34563">MANRVSDILQTLDTHHWAHVATKKNPADCASRGVSPVELSEMVTWFEGPEFLKNRVIVCKKPKHLVTNLEQVKVHAAVVNTTLWLRFSSFSKLVRVVAYCRRWLRVRKGLSSRPSSEALERQEIEDSIRVCIKKCQEEGFGEELEELRKHGIIDKKKKKLKTLNIFLDSEGVIRVGGRLEMSSLSFNEKHPILIPKESFLSGLLIADAHQKTLLGGPQLMITYLRSKYWIVGAKSLIKKYYRGCVTCTRYSSRSTSQLMGQLPSARVTLNKPFLVSGVDYAGPINIRISKGRGNKSYKGYIALFI</sequence>
<protein>
    <recommendedName>
        <fullName evidence="1">Integrase zinc-binding domain-containing protein</fullName>
    </recommendedName>
</protein>
<evidence type="ECO:0000313" key="2">
    <source>
        <dbReference type="EMBL" id="CAH2092356.1"/>
    </source>
</evidence>
<organism evidence="2 3">
    <name type="scientific">Euphydryas editha</name>
    <name type="common">Edith's checkerspot</name>
    <dbReference type="NCBI Taxonomy" id="104508"/>
    <lineage>
        <taxon>Eukaryota</taxon>
        <taxon>Metazoa</taxon>
        <taxon>Ecdysozoa</taxon>
        <taxon>Arthropoda</taxon>
        <taxon>Hexapoda</taxon>
        <taxon>Insecta</taxon>
        <taxon>Pterygota</taxon>
        <taxon>Neoptera</taxon>
        <taxon>Endopterygota</taxon>
        <taxon>Lepidoptera</taxon>
        <taxon>Glossata</taxon>
        <taxon>Ditrysia</taxon>
        <taxon>Papilionoidea</taxon>
        <taxon>Nymphalidae</taxon>
        <taxon>Nymphalinae</taxon>
        <taxon>Euphydryas</taxon>
    </lineage>
</organism>
<evidence type="ECO:0000259" key="1">
    <source>
        <dbReference type="Pfam" id="PF17921"/>
    </source>
</evidence>
<proteinExistence type="predicted"/>
<feature type="domain" description="Integrase zinc-binding" evidence="1">
    <location>
        <begin position="203"/>
        <end position="252"/>
    </location>
</feature>
<name>A0AAU9TYX4_EUPED</name>
<dbReference type="EMBL" id="CAKOGL010000011">
    <property type="protein sequence ID" value="CAH2092356.1"/>
    <property type="molecule type" value="Genomic_DNA"/>
</dbReference>
<dbReference type="InterPro" id="IPR041588">
    <property type="entry name" value="Integrase_H2C2"/>
</dbReference>
<dbReference type="Proteomes" id="UP001153954">
    <property type="component" value="Unassembled WGS sequence"/>
</dbReference>
<gene>
    <name evidence="2" type="ORF">EEDITHA_LOCUS8119</name>
</gene>
<keyword evidence="3" id="KW-1185">Reference proteome</keyword>
<dbReference type="AlphaFoldDB" id="A0AAU9TYX4"/>
<evidence type="ECO:0000313" key="3">
    <source>
        <dbReference type="Proteomes" id="UP001153954"/>
    </source>
</evidence>